<dbReference type="Gene3D" id="3.40.30.10">
    <property type="entry name" value="Glutaredoxin"/>
    <property type="match status" value="1"/>
</dbReference>
<organism evidence="3 4">
    <name type="scientific">Cryomyces minteri</name>
    <dbReference type="NCBI Taxonomy" id="331657"/>
    <lineage>
        <taxon>Eukaryota</taxon>
        <taxon>Fungi</taxon>
        <taxon>Dikarya</taxon>
        <taxon>Ascomycota</taxon>
        <taxon>Pezizomycotina</taxon>
        <taxon>Dothideomycetes</taxon>
        <taxon>Dothideomycetes incertae sedis</taxon>
        <taxon>Cryomyces</taxon>
    </lineage>
</organism>
<dbReference type="PROSITE" id="PS50404">
    <property type="entry name" value="GST_NTER"/>
    <property type="match status" value="1"/>
</dbReference>
<dbReference type="PROSITE" id="PS50405">
    <property type="entry name" value="GST_CTER"/>
    <property type="match status" value="1"/>
</dbReference>
<feature type="domain" description="GST C-terminal" evidence="2">
    <location>
        <begin position="131"/>
        <end position="263"/>
    </location>
</feature>
<evidence type="ECO:0008006" key="5">
    <source>
        <dbReference type="Google" id="ProtNLM"/>
    </source>
</evidence>
<dbReference type="SUPFAM" id="SSF47616">
    <property type="entry name" value="GST C-terminal domain-like"/>
    <property type="match status" value="1"/>
</dbReference>
<dbReference type="InterPro" id="IPR036249">
    <property type="entry name" value="Thioredoxin-like_sf"/>
</dbReference>
<keyword evidence="4" id="KW-1185">Reference proteome</keyword>
<evidence type="ECO:0000313" key="3">
    <source>
        <dbReference type="EMBL" id="TKA76438.1"/>
    </source>
</evidence>
<dbReference type="OrthoDB" id="202840at2759"/>
<dbReference type="CDD" id="cd00570">
    <property type="entry name" value="GST_N_family"/>
    <property type="match status" value="1"/>
</dbReference>
<reference evidence="3 4" key="1">
    <citation type="submission" date="2017-03" db="EMBL/GenBank/DDBJ databases">
        <title>Genomes of endolithic fungi from Antarctica.</title>
        <authorList>
            <person name="Coleine C."/>
            <person name="Masonjones S."/>
            <person name="Stajich J.E."/>
        </authorList>
    </citation>
    <scope>NUCLEOTIDE SEQUENCE [LARGE SCALE GENOMIC DNA]</scope>
    <source>
        <strain evidence="3 4">CCFEE 5187</strain>
    </source>
</reference>
<name>A0A4U0XLN5_9PEZI</name>
<dbReference type="Proteomes" id="UP000308768">
    <property type="component" value="Unassembled WGS sequence"/>
</dbReference>
<gene>
    <name evidence="3" type="ORF">B0A49_04250</name>
</gene>
<evidence type="ECO:0000259" key="1">
    <source>
        <dbReference type="PROSITE" id="PS50404"/>
    </source>
</evidence>
<feature type="domain" description="GST N-terminal" evidence="1">
    <location>
        <begin position="11"/>
        <end position="121"/>
    </location>
</feature>
<evidence type="ECO:0000313" key="4">
    <source>
        <dbReference type="Proteomes" id="UP000308768"/>
    </source>
</evidence>
<protein>
    <recommendedName>
        <fullName evidence="5">GST N-terminal domain-containing protein</fullName>
    </recommendedName>
</protein>
<dbReference type="InterPro" id="IPR004045">
    <property type="entry name" value="Glutathione_S-Trfase_N"/>
</dbReference>
<accession>A0A4U0XLN5</accession>
<dbReference type="InterPro" id="IPR036282">
    <property type="entry name" value="Glutathione-S-Trfase_C_sf"/>
</dbReference>
<comment type="caution">
    <text evidence="3">The sequence shown here is derived from an EMBL/GenBank/DDBJ whole genome shotgun (WGS) entry which is preliminary data.</text>
</comment>
<sequence>MASYESNGIPPKITLYTNHLCPYAQRAHIALKELDLPYEEVIIDLDRPREQWYLDLNPVPLGKSRGPKARDRWSANACAEPPPQRGLVPTIKYSNGILENEIVAESAIVAHFLADARPSHLLPASGASPTSALFRARVNFFLDTWTAKVAPFMWRAFQAQGAEQEAVCQDWLAALAAEIEPLLAGADPFFGGRDRLTLVEVNAAPFLLRMYALSEAGIVPRSFKDGLQRLPRFSRWAERTMAESSVTQVWDEKDVVDRTRARIEKMRQAAN</sequence>
<evidence type="ECO:0000259" key="2">
    <source>
        <dbReference type="PROSITE" id="PS50405"/>
    </source>
</evidence>
<dbReference type="PANTHER" id="PTHR43968:SF8">
    <property type="entry name" value="S-TRANSFERASE, PUTATIVE (AFU_ORTHOLOGUE AFUA_2G00590)-RELATED"/>
    <property type="match status" value="1"/>
</dbReference>
<dbReference type="AlphaFoldDB" id="A0A4U0XLN5"/>
<proteinExistence type="predicted"/>
<dbReference type="STRING" id="331657.A0A4U0XLN5"/>
<dbReference type="Gene3D" id="1.20.1050.10">
    <property type="match status" value="1"/>
</dbReference>
<dbReference type="GO" id="GO:0005737">
    <property type="term" value="C:cytoplasm"/>
    <property type="evidence" value="ECO:0007669"/>
    <property type="project" value="TreeGrafter"/>
</dbReference>
<dbReference type="SUPFAM" id="SSF52833">
    <property type="entry name" value="Thioredoxin-like"/>
    <property type="match status" value="1"/>
</dbReference>
<dbReference type="InterPro" id="IPR010987">
    <property type="entry name" value="Glutathione-S-Trfase_C-like"/>
</dbReference>
<dbReference type="PANTHER" id="PTHR43968">
    <property type="match status" value="1"/>
</dbReference>
<dbReference type="Pfam" id="PF13409">
    <property type="entry name" value="GST_N_2"/>
    <property type="match status" value="1"/>
</dbReference>
<dbReference type="InterPro" id="IPR050983">
    <property type="entry name" value="GST_Omega/HSP26"/>
</dbReference>
<dbReference type="EMBL" id="NAJN01000238">
    <property type="protein sequence ID" value="TKA76438.1"/>
    <property type="molecule type" value="Genomic_DNA"/>
</dbReference>